<protein>
    <submittedName>
        <fullName evidence="1">Uncharacterized protein</fullName>
    </submittedName>
</protein>
<gene>
    <name evidence="1" type="ORF">T4A_13988</name>
</gene>
<accession>A0A0V1DU47</accession>
<dbReference type="Proteomes" id="UP000054632">
    <property type="component" value="Unassembled WGS sequence"/>
</dbReference>
<comment type="caution">
    <text evidence="1">The sequence shown here is derived from an EMBL/GenBank/DDBJ whole genome shotgun (WGS) entry which is preliminary data.</text>
</comment>
<dbReference type="AlphaFoldDB" id="A0A0V1DU47"/>
<dbReference type="EMBL" id="JYDR01000230">
    <property type="protein sequence ID" value="KRY65113.1"/>
    <property type="molecule type" value="Genomic_DNA"/>
</dbReference>
<evidence type="ECO:0000313" key="1">
    <source>
        <dbReference type="EMBL" id="KRY65113.1"/>
    </source>
</evidence>
<sequence>MIALEHFKRLKDNCKEANLISVISSFTSKLALFKRNLGRREFYQFSSVAALRENEEVHDDDIQINFDHLDVLQKDMEERFQDILKMKIPNWVIEPFSNTDEIEIKLEEELIVNVMRRYNFTVEVTIELQTNEELKLKFKNGWYSFWLQKQ</sequence>
<evidence type="ECO:0000313" key="2">
    <source>
        <dbReference type="Proteomes" id="UP000054632"/>
    </source>
</evidence>
<proteinExistence type="predicted"/>
<organism evidence="1 2">
    <name type="scientific">Trichinella pseudospiralis</name>
    <name type="common">Parasitic roundworm</name>
    <dbReference type="NCBI Taxonomy" id="6337"/>
    <lineage>
        <taxon>Eukaryota</taxon>
        <taxon>Metazoa</taxon>
        <taxon>Ecdysozoa</taxon>
        <taxon>Nematoda</taxon>
        <taxon>Enoplea</taxon>
        <taxon>Dorylaimia</taxon>
        <taxon>Trichinellida</taxon>
        <taxon>Trichinellidae</taxon>
        <taxon>Trichinella</taxon>
    </lineage>
</organism>
<name>A0A0V1DU47_TRIPS</name>
<reference evidence="1 2" key="1">
    <citation type="submission" date="2015-01" db="EMBL/GenBank/DDBJ databases">
        <title>Evolution of Trichinella species and genotypes.</title>
        <authorList>
            <person name="Korhonen P.K."/>
            <person name="Edoardo P."/>
            <person name="Giuseppe L.R."/>
            <person name="Gasser R.B."/>
        </authorList>
    </citation>
    <scope>NUCLEOTIDE SEQUENCE [LARGE SCALE GENOMIC DNA]</scope>
    <source>
        <strain evidence="1">ISS13</strain>
    </source>
</reference>